<proteinExistence type="predicted"/>
<keyword evidence="3" id="KW-1185">Reference proteome</keyword>
<evidence type="ECO:0000256" key="1">
    <source>
        <dbReference type="SAM" id="SignalP"/>
    </source>
</evidence>
<keyword evidence="1" id="KW-0732">Signal</keyword>
<reference evidence="2 3" key="1">
    <citation type="submission" date="2020-08" db="EMBL/GenBank/DDBJ databases">
        <title>Genome public.</title>
        <authorList>
            <person name="Liu C."/>
            <person name="Sun Q."/>
        </authorList>
    </citation>
    <scope>NUCLEOTIDE SEQUENCE [LARGE SCALE GENOMIC DNA]</scope>
    <source>
        <strain evidence="2 3">NSJ-27</strain>
    </source>
</reference>
<dbReference type="Proteomes" id="UP000649151">
    <property type="component" value="Unassembled WGS sequence"/>
</dbReference>
<feature type="signal peptide" evidence="1">
    <location>
        <begin position="1"/>
        <end position="23"/>
    </location>
</feature>
<dbReference type="RefSeq" id="WP_069987758.1">
    <property type="nucleotide sequence ID" value="NZ_JACOQK010000001.1"/>
</dbReference>
<gene>
    <name evidence="2" type="ORF">H8Z77_09415</name>
</gene>
<evidence type="ECO:0000313" key="2">
    <source>
        <dbReference type="EMBL" id="MBC5788230.1"/>
    </source>
</evidence>
<organism evidence="2 3">
    <name type="scientific">Clostridium facile</name>
    <dbReference type="NCBI Taxonomy" id="2763035"/>
    <lineage>
        <taxon>Bacteria</taxon>
        <taxon>Bacillati</taxon>
        <taxon>Bacillota</taxon>
        <taxon>Clostridia</taxon>
        <taxon>Eubacteriales</taxon>
        <taxon>Clostridiaceae</taxon>
        <taxon>Clostridium</taxon>
    </lineage>
</organism>
<comment type="caution">
    <text evidence="2">The sequence shown here is derived from an EMBL/GenBank/DDBJ whole genome shotgun (WGS) entry which is preliminary data.</text>
</comment>
<sequence length="174" mass="18639">MKKMVAVLLTFAISIPMATTAFAAPEEREAPSTAITFEYKNDPTYTVTIPETLTMEEQGTAFDIIAEDVANLDNQKISVTIAGTDQFRNQMTLQGKTETGSNATLRYTFTKEDGTVIETTGQKDEVVGVEVASFTQDGTATLTATPILTGSSSIKKGVTYTGSITYGIELVDLA</sequence>
<protein>
    <submittedName>
        <fullName evidence="2">Uncharacterized protein</fullName>
    </submittedName>
</protein>
<evidence type="ECO:0000313" key="3">
    <source>
        <dbReference type="Proteomes" id="UP000649151"/>
    </source>
</evidence>
<dbReference type="EMBL" id="JACOQK010000001">
    <property type="protein sequence ID" value="MBC5788230.1"/>
    <property type="molecule type" value="Genomic_DNA"/>
</dbReference>
<name>A0ABR7ISW6_9CLOT</name>
<accession>A0ABR7ISW6</accession>
<feature type="chain" id="PRO_5045124927" evidence="1">
    <location>
        <begin position="24"/>
        <end position="174"/>
    </location>
</feature>